<dbReference type="PANTHER" id="PTHR48148:SF3">
    <property type="entry name" value="KERATINOCYTE PROLINE-RICH PROTEIN"/>
    <property type="match status" value="1"/>
</dbReference>
<feature type="region of interest" description="Disordered" evidence="1">
    <location>
        <begin position="207"/>
        <end position="270"/>
    </location>
</feature>
<gene>
    <name evidence="3" type="ORF">P43SY_006316</name>
</gene>
<proteinExistence type="predicted"/>
<organism evidence="3 4">
    <name type="scientific">Pythium insidiosum</name>
    <name type="common">Pythiosis disease agent</name>
    <dbReference type="NCBI Taxonomy" id="114742"/>
    <lineage>
        <taxon>Eukaryota</taxon>
        <taxon>Sar</taxon>
        <taxon>Stramenopiles</taxon>
        <taxon>Oomycota</taxon>
        <taxon>Peronosporomycetes</taxon>
        <taxon>Pythiales</taxon>
        <taxon>Pythiaceae</taxon>
        <taxon>Pythium</taxon>
    </lineage>
</organism>
<feature type="domain" description="PDZ" evidence="2">
    <location>
        <begin position="129"/>
        <end position="204"/>
    </location>
</feature>
<evidence type="ECO:0000313" key="4">
    <source>
        <dbReference type="Proteomes" id="UP001209570"/>
    </source>
</evidence>
<feature type="region of interest" description="Disordered" evidence="1">
    <location>
        <begin position="562"/>
        <end position="625"/>
    </location>
</feature>
<accession>A0AAD5Q892</accession>
<evidence type="ECO:0000313" key="3">
    <source>
        <dbReference type="EMBL" id="KAJ0403773.1"/>
    </source>
</evidence>
<dbReference type="SMART" id="SM00228">
    <property type="entry name" value="PDZ"/>
    <property type="match status" value="3"/>
</dbReference>
<dbReference type="AlphaFoldDB" id="A0AAD5Q892"/>
<feature type="compositionally biased region" description="Pro residues" evidence="1">
    <location>
        <begin position="604"/>
        <end position="621"/>
    </location>
</feature>
<evidence type="ECO:0000256" key="1">
    <source>
        <dbReference type="SAM" id="MobiDB-lite"/>
    </source>
</evidence>
<feature type="region of interest" description="Disordered" evidence="1">
    <location>
        <begin position="710"/>
        <end position="753"/>
    </location>
</feature>
<dbReference type="PANTHER" id="PTHR48148">
    <property type="entry name" value="KERATINOCYTE PROLINE-RICH PROTEIN"/>
    <property type="match status" value="1"/>
</dbReference>
<feature type="region of interest" description="Disordered" evidence="1">
    <location>
        <begin position="106"/>
        <end position="126"/>
    </location>
</feature>
<feature type="region of interest" description="Disordered" evidence="1">
    <location>
        <begin position="520"/>
        <end position="543"/>
    </location>
</feature>
<protein>
    <recommendedName>
        <fullName evidence="2">PDZ domain-containing protein</fullName>
    </recommendedName>
</protein>
<feature type="domain" description="PDZ" evidence="2">
    <location>
        <begin position="423"/>
        <end position="495"/>
    </location>
</feature>
<dbReference type="Gene3D" id="2.30.42.10">
    <property type="match status" value="2"/>
</dbReference>
<dbReference type="Proteomes" id="UP001209570">
    <property type="component" value="Unassembled WGS sequence"/>
</dbReference>
<evidence type="ECO:0000259" key="2">
    <source>
        <dbReference type="PROSITE" id="PS50106"/>
    </source>
</evidence>
<dbReference type="InterPro" id="IPR036034">
    <property type="entry name" value="PDZ_sf"/>
</dbReference>
<feature type="compositionally biased region" description="Pro residues" evidence="1">
    <location>
        <begin position="239"/>
        <end position="270"/>
    </location>
</feature>
<reference evidence="3" key="1">
    <citation type="submission" date="2021-12" db="EMBL/GenBank/DDBJ databases">
        <title>Prjna785345.</title>
        <authorList>
            <person name="Rujirawat T."/>
            <person name="Krajaejun T."/>
        </authorList>
    </citation>
    <scope>NUCLEOTIDE SEQUENCE</scope>
    <source>
        <strain evidence="3">Pi057C3</strain>
    </source>
</reference>
<feature type="region of interest" description="Disordered" evidence="1">
    <location>
        <begin position="33"/>
        <end position="93"/>
    </location>
</feature>
<feature type="compositionally biased region" description="Acidic residues" evidence="1">
    <location>
        <begin position="109"/>
        <end position="123"/>
    </location>
</feature>
<keyword evidence="4" id="KW-1185">Reference proteome</keyword>
<sequence length="835" mass="89199">MSDDDSDNDSGFGEGLTGDAFIQDRIARMREMMSLAANGRGSGGSDAAPPPAQRPAAAAAAAKEEAPPPPRAPEGPPPPPEERAPAVDARPPEGSVAAALTLALGSNNLDDEEDEEDEEEEDTYTVTWSEGQLGLLFTSNARGDTIIRRVSKRTSSAVGIHAARAGDVLLALDGVSVRGVPFQEIVERLRLPTFPVRLEFQPPSAALDDLQSVPGSERSLMRGPSQSSSVGDGSTVAPPSAPSPLPPAYSPPVETVPPAQPPPRDADAPPPYDFPAAAALHLADLTLSNSTSAPAENEYDVVWRQGSLGCKLKQRNKLPTVLSATPAPTADTTVKLIGAGDVMIMINGQRTDEIGFTAVIETLQRAPKPVFMRFRRTNADNSATAGEQEYSRSVRSMRPAVDGHGLPDSALGPGQYSVLWQGGSLGVQIKARSDGAVIVAKFTGTGDPQLCGQIAVGDVLVRIAGVEVASVGLAGAFELLKTVQKPVVLIFGREIDSNSIPDNLRSSMVPSFRKLREQEAEAFAHAPSPHRRGNSDLGVRDVSPRRQFRETFSGFASEDVAARRLRPDGRPHSAQDIVGLDRRSDDASHHSSGLQRYSGDEYIHPPPPPQYPADPLPPPPSYLDVFTQSGRARDLVSIISDDAAHPPASPSISQGSFDRIGGNLPPPPPYPGLSAAAPPAYDRVPSYMSDESAGSAYGIEEMRRRYIEEERRRNQKPTGSSLPPPYPPEVEELSSPYGHPQPPPASGPHGPELWIRWSEGPLGITFRRTNGQIVVSRLTGAGQSPGMEQLRPGDWLMSFGNPSVGTYVTRDLRLSETMDLIKKLPKPVDMCYVVR</sequence>
<comment type="caution">
    <text evidence="3">The sequence shown here is derived from an EMBL/GenBank/DDBJ whole genome shotgun (WGS) entry which is preliminary data.</text>
</comment>
<dbReference type="PROSITE" id="PS50106">
    <property type="entry name" value="PDZ"/>
    <property type="match status" value="3"/>
</dbReference>
<dbReference type="EMBL" id="JAKCXM010000075">
    <property type="protein sequence ID" value="KAJ0403773.1"/>
    <property type="molecule type" value="Genomic_DNA"/>
</dbReference>
<feature type="domain" description="PDZ" evidence="2">
    <location>
        <begin position="305"/>
        <end position="378"/>
    </location>
</feature>
<feature type="region of interest" description="Disordered" evidence="1">
    <location>
        <begin position="1"/>
        <end position="20"/>
    </location>
</feature>
<feature type="compositionally biased region" description="Pro residues" evidence="1">
    <location>
        <begin position="67"/>
        <end position="79"/>
    </location>
</feature>
<name>A0AAD5Q892_PYTIN</name>
<dbReference type="SUPFAM" id="SSF50156">
    <property type="entry name" value="PDZ domain-like"/>
    <property type="match status" value="4"/>
</dbReference>
<feature type="region of interest" description="Disordered" evidence="1">
    <location>
        <begin position="642"/>
        <end position="677"/>
    </location>
</feature>
<dbReference type="InterPro" id="IPR001478">
    <property type="entry name" value="PDZ"/>
</dbReference>
<feature type="compositionally biased region" description="Basic and acidic residues" evidence="1">
    <location>
        <begin position="562"/>
        <end position="589"/>
    </location>
</feature>